<dbReference type="PROSITE" id="PS51257">
    <property type="entry name" value="PROKAR_LIPOPROTEIN"/>
    <property type="match status" value="1"/>
</dbReference>
<sequence>MSILTRKLFCAAALLSVLTGFSACEKYDDDTVAGNPGNGSDNYAIWMQLGSWPNTTQYVVGASSLTSGAVSLKGNGVEVTSKADYGIIPHKGYYYYPSTSSTNGRLSKYSLKDNQLTTIKEVPFTYQTGVSSYTWVDDATLVLMGTNGRGSKLLCSLVDANTLAIKNMELPVNPVPAGYAGMMSRSLDYINGKLYLGLVYTADWPAPAYPKAIVAIFDYPSMKLVAQLEDGRSVGMGQANMWMSGTALDNNGDYYLLSSPGWLSSSLPSAVYKISAGQQQFDASYFFNMNQALGGPAFSMYGIGNGRAIVKYKAAGEANTDEGHIYGYAIVDLVRATVVRKLTELPLDKGESLQTVMVEGNNAYIMVNAESGKDYVWIYDIANGTINTGLEIAGGYDYLLRIDKLK</sequence>
<dbReference type="Proteomes" id="UP000502421">
    <property type="component" value="Chromosome"/>
</dbReference>
<keyword evidence="1" id="KW-0732">Signal</keyword>
<evidence type="ECO:0000313" key="2">
    <source>
        <dbReference type="EMBL" id="QJB30785.1"/>
    </source>
</evidence>
<dbReference type="RefSeq" id="WP_168803063.1">
    <property type="nucleotide sequence ID" value="NZ_CP051205.1"/>
</dbReference>
<organism evidence="2 3">
    <name type="scientific">Chitinophaga oryzae</name>
    <dbReference type="NCBI Taxonomy" id="2725414"/>
    <lineage>
        <taxon>Bacteria</taxon>
        <taxon>Pseudomonadati</taxon>
        <taxon>Bacteroidota</taxon>
        <taxon>Chitinophagia</taxon>
        <taxon>Chitinophagales</taxon>
        <taxon>Chitinophagaceae</taxon>
        <taxon>Chitinophaga</taxon>
    </lineage>
</organism>
<name>A0AAE6ZEL0_9BACT</name>
<dbReference type="SUPFAM" id="SSF50969">
    <property type="entry name" value="YVTN repeat-like/Quinoprotein amine dehydrogenase"/>
    <property type="match status" value="1"/>
</dbReference>
<protein>
    <submittedName>
        <fullName evidence="2">DUF4374 domain-containing protein</fullName>
    </submittedName>
</protein>
<gene>
    <name evidence="2" type="ORF">HF329_05520</name>
</gene>
<feature type="signal peptide" evidence="1">
    <location>
        <begin position="1"/>
        <end position="22"/>
    </location>
</feature>
<reference evidence="3" key="1">
    <citation type="submission" date="2020-04" db="EMBL/GenBank/DDBJ databases">
        <authorList>
            <person name="Kittiwongwattana C."/>
        </authorList>
    </citation>
    <scope>NUCLEOTIDE SEQUENCE [LARGE SCALE GENOMIC DNA]</scope>
    <source>
        <strain evidence="3">1310</strain>
    </source>
</reference>
<feature type="chain" id="PRO_5042148780" evidence="1">
    <location>
        <begin position="23"/>
        <end position="406"/>
    </location>
</feature>
<evidence type="ECO:0000313" key="3">
    <source>
        <dbReference type="Proteomes" id="UP000502421"/>
    </source>
</evidence>
<dbReference type="AlphaFoldDB" id="A0AAE6ZEL0"/>
<proteinExistence type="predicted"/>
<dbReference type="InterPro" id="IPR011044">
    <property type="entry name" value="Quino_amine_DH_bsu"/>
</dbReference>
<dbReference type="EMBL" id="CP051205">
    <property type="protein sequence ID" value="QJB30785.1"/>
    <property type="molecule type" value="Genomic_DNA"/>
</dbReference>
<accession>A0AAE6ZEL0</accession>
<dbReference type="KEGG" id="coy:HF329_05520"/>
<evidence type="ECO:0000256" key="1">
    <source>
        <dbReference type="SAM" id="SignalP"/>
    </source>
</evidence>